<dbReference type="AlphaFoldDB" id="A0A975DL77"/>
<evidence type="ECO:0000313" key="2">
    <source>
        <dbReference type="Proteomes" id="UP000664904"/>
    </source>
</evidence>
<sequence length="103" mass="11774">MKPYLEVITFKLKAGVSEQDFYAVHEAFRAFLDAQTGLLYRTLAKHPENETFIDIIYWQSKADIAKVEENFYADARCKALMDIVDSESVVMSQNEIIAQSCNS</sequence>
<accession>A0A975DL77</accession>
<name>A0A975DL77_9GAMM</name>
<dbReference type="Gene3D" id="3.30.70.100">
    <property type="match status" value="1"/>
</dbReference>
<reference evidence="1" key="1">
    <citation type="submission" date="2021-03" db="EMBL/GenBank/DDBJ databases">
        <title>Complete Genome of Pseudoalteromonas xiamenensis STKMTI.2, a new potential marine bacterium producing anti-Vibrio compounds.</title>
        <authorList>
            <person name="Handayani D.P."/>
            <person name="Isnansetyo A."/>
            <person name="Istiqomah I."/>
            <person name="Jumina J."/>
        </authorList>
    </citation>
    <scope>NUCLEOTIDE SEQUENCE</scope>
    <source>
        <strain evidence="1">STKMTI.2</strain>
        <plasmid evidence="1">unnamed5</plasmid>
    </source>
</reference>
<dbReference type="Proteomes" id="UP000664904">
    <property type="component" value="Plasmid unnamed5"/>
</dbReference>
<protein>
    <recommendedName>
        <fullName evidence="3">ABM domain-containing protein</fullName>
    </recommendedName>
</protein>
<dbReference type="KEGG" id="pxi:J5O05_21145"/>
<dbReference type="EMBL" id="CP072135">
    <property type="protein sequence ID" value="QTH73282.1"/>
    <property type="molecule type" value="Genomic_DNA"/>
</dbReference>
<gene>
    <name evidence="1" type="ORF">J5O05_21145</name>
</gene>
<evidence type="ECO:0008006" key="3">
    <source>
        <dbReference type="Google" id="ProtNLM"/>
    </source>
</evidence>
<keyword evidence="1" id="KW-0614">Plasmid</keyword>
<dbReference type="SUPFAM" id="SSF54909">
    <property type="entry name" value="Dimeric alpha+beta barrel"/>
    <property type="match status" value="1"/>
</dbReference>
<evidence type="ECO:0000313" key="1">
    <source>
        <dbReference type="EMBL" id="QTH73282.1"/>
    </source>
</evidence>
<proteinExistence type="predicted"/>
<keyword evidence="2" id="KW-1185">Reference proteome</keyword>
<organism evidence="1 2">
    <name type="scientific">Pseudoalteromonas xiamenensis</name>
    <dbReference type="NCBI Taxonomy" id="882626"/>
    <lineage>
        <taxon>Bacteria</taxon>
        <taxon>Pseudomonadati</taxon>
        <taxon>Pseudomonadota</taxon>
        <taxon>Gammaproteobacteria</taxon>
        <taxon>Alteromonadales</taxon>
        <taxon>Pseudoalteromonadaceae</taxon>
        <taxon>Pseudoalteromonas</taxon>
    </lineage>
</organism>
<dbReference type="RefSeq" id="WP_208844901.1">
    <property type="nucleotide sequence ID" value="NZ_CP072135.1"/>
</dbReference>
<geneLocation type="plasmid" evidence="1 2">
    <name>unnamed5</name>
</geneLocation>
<dbReference type="InterPro" id="IPR011008">
    <property type="entry name" value="Dimeric_a/b-barrel"/>
</dbReference>